<organism evidence="1 2">
    <name type="scientific">Duganella guangzhouensis</name>
    <dbReference type="NCBI Taxonomy" id="2666084"/>
    <lineage>
        <taxon>Bacteria</taxon>
        <taxon>Pseudomonadati</taxon>
        <taxon>Pseudomonadota</taxon>
        <taxon>Betaproteobacteria</taxon>
        <taxon>Burkholderiales</taxon>
        <taxon>Oxalobacteraceae</taxon>
        <taxon>Telluria group</taxon>
        <taxon>Duganella</taxon>
    </lineage>
</organism>
<gene>
    <name evidence="1" type="ORF">GJ699_04525</name>
</gene>
<sequence>MKPRNAPQIIPKIILVIGAALLVGCAGTRAPVTQQVDVPVAVSCVKSDKVPAKPVYEFDKLTAESSDGAKVLALANDWPRARKYEGELEAVIAGCK</sequence>
<dbReference type="AlphaFoldDB" id="A0A6I2KU92"/>
<name>A0A6I2KU92_9BURK</name>
<keyword evidence="2" id="KW-1185">Reference proteome</keyword>
<protein>
    <recommendedName>
        <fullName evidence="3">Lipoprotein</fullName>
    </recommendedName>
</protein>
<dbReference type="EMBL" id="WKJK01000002">
    <property type="protein sequence ID" value="MRW89241.1"/>
    <property type="molecule type" value="Genomic_DNA"/>
</dbReference>
<accession>A0A6I2KU92</accession>
<dbReference type="Proteomes" id="UP000433309">
    <property type="component" value="Unassembled WGS sequence"/>
</dbReference>
<evidence type="ECO:0000313" key="2">
    <source>
        <dbReference type="Proteomes" id="UP000433309"/>
    </source>
</evidence>
<dbReference type="PROSITE" id="PS51257">
    <property type="entry name" value="PROKAR_LIPOPROTEIN"/>
    <property type="match status" value="1"/>
</dbReference>
<dbReference type="RefSeq" id="WP_154373530.1">
    <property type="nucleotide sequence ID" value="NZ_WKJK01000002.1"/>
</dbReference>
<comment type="caution">
    <text evidence="1">The sequence shown here is derived from an EMBL/GenBank/DDBJ whole genome shotgun (WGS) entry which is preliminary data.</text>
</comment>
<reference evidence="1 2" key="1">
    <citation type="submission" date="2019-11" db="EMBL/GenBank/DDBJ databases">
        <title>Novel species isolated from a subtropical stream in China.</title>
        <authorList>
            <person name="Lu H."/>
        </authorList>
    </citation>
    <scope>NUCLEOTIDE SEQUENCE [LARGE SCALE GENOMIC DNA]</scope>
    <source>
        <strain evidence="1 2">FT80W</strain>
    </source>
</reference>
<proteinExistence type="predicted"/>
<evidence type="ECO:0000313" key="1">
    <source>
        <dbReference type="EMBL" id="MRW89241.1"/>
    </source>
</evidence>
<evidence type="ECO:0008006" key="3">
    <source>
        <dbReference type="Google" id="ProtNLM"/>
    </source>
</evidence>